<feature type="domain" description="Outer membrane protein beta-barrel" evidence="1">
    <location>
        <begin position="423"/>
        <end position="887"/>
    </location>
</feature>
<evidence type="ECO:0000259" key="1">
    <source>
        <dbReference type="Pfam" id="PF14905"/>
    </source>
</evidence>
<dbReference type="Proteomes" id="UP000245379">
    <property type="component" value="Unassembled WGS sequence"/>
</dbReference>
<dbReference type="AlphaFoldDB" id="A0A317EKM9"/>
<dbReference type="Pfam" id="PF13620">
    <property type="entry name" value="CarboxypepD_reg"/>
    <property type="match status" value="1"/>
</dbReference>
<comment type="caution">
    <text evidence="2">The sequence shown here is derived from an EMBL/GenBank/DDBJ whole genome shotgun (WGS) entry which is preliminary data.</text>
</comment>
<proteinExistence type="predicted"/>
<evidence type="ECO:0000313" key="3">
    <source>
        <dbReference type="Proteomes" id="UP000245379"/>
    </source>
</evidence>
<reference evidence="2 3" key="1">
    <citation type="submission" date="2018-05" db="EMBL/GenBank/DDBJ databases">
        <title>Pedobacter paludis sp. nov., isolated from wetland soil.</title>
        <authorList>
            <person name="Zhang Y."/>
            <person name="Wang G."/>
        </authorList>
    </citation>
    <scope>NUCLEOTIDE SEQUENCE [LARGE SCALE GENOMIC DNA]</scope>
    <source>
        <strain evidence="2 3">KCTC22721</strain>
    </source>
</reference>
<dbReference type="SUPFAM" id="SSF56935">
    <property type="entry name" value="Porins"/>
    <property type="match status" value="1"/>
</dbReference>
<name>A0A317EKM9_9SPHI</name>
<dbReference type="Pfam" id="PF14905">
    <property type="entry name" value="OMP_b-brl_3"/>
    <property type="match status" value="1"/>
</dbReference>
<dbReference type="OrthoDB" id="1086219at2"/>
<protein>
    <recommendedName>
        <fullName evidence="1">Outer membrane protein beta-barrel domain-containing protein</fullName>
    </recommendedName>
</protein>
<dbReference type="InterPro" id="IPR008969">
    <property type="entry name" value="CarboxyPept-like_regulatory"/>
</dbReference>
<dbReference type="Gene3D" id="2.60.40.1120">
    <property type="entry name" value="Carboxypeptidase-like, regulatory domain"/>
    <property type="match status" value="1"/>
</dbReference>
<dbReference type="EMBL" id="QGNZ01000003">
    <property type="protein sequence ID" value="PWS26707.1"/>
    <property type="molecule type" value="Genomic_DNA"/>
</dbReference>
<sequence length="908" mass="100255">MAWSFIKEVRGMKKNSKRVILLIFVLTVTAFSSFSQVQFKVIGMVTDSLKNPIEGASIRLITKKDTLRSTTDLSGNFSFPNVSDNKFNIVAFALGYKRYNSMHEVDSKTKETTLAAIVLKNEGIFLDDVEIKVKANPIKIKKDTVEYNAKAYNIRHNDKVEDLLKQLQGIEVDENGTVKAMGKKMTKIRVNGEDFFTSDLKDYMKQLPAEIVDKLQVIDDYGDEANFTGIKTGEPQKMLNLVTKPGLGSGIFGNADATSATSNAHSLAVNGNTWAKSKQIGFGANYGITNNAFSKLDNMSLNGNIRDKLNKNLNITGGYSLTNNSNKSIVSNYTETFNPQGTIFDLRENANDSKSFSNRINFGLNGATKKNFVNASISGSFGANRNNSLSSSNKTGFIKQDLLTNAEVKNNNPNVNGNINWARKMDNNRKSLSVSFNFGANGGQTNSSINDIIKYYNATTNILVKDSLLNRLVSNNTSNLNVGGNIQFANSLKKQNDSSGYSFISMSYGISLSRSKNLQSTRVEDQMGNGFIVDSLSQNYVSNFINQNISLGFNADKKRLSYSFGVNFSPSIIIGEYRTTGESLRNYQLNFSPSANLSYQIKNNKTLNFGYNGYTTSPDFNKIQPVRNSNDVQNIIIGNPNLKASSTHSANLNYNQFGQKSGLSIMLGLSGNFSFNSAVSNTVFLRDTLNTLKQQTTYENVNGIYNIGANYSIDKKLLSNKLSVSYMGNVAYSHNVFYTDNVLNGSSGINLSNTFRVSLSEKKYAFNLSTAHSFSSNTYSVANQNVKNIQILALNGGASCSLIRRLRLNTTVSKSLNLGYNIYSGNPLLVNLGLNTSFLRSEQLNLAIQANDLFNNGALFRSTIINNSINENRTRFISRFVQGTLSYNINQFGKVTNRLRPSANQDPF</sequence>
<evidence type="ECO:0000313" key="2">
    <source>
        <dbReference type="EMBL" id="PWS26707.1"/>
    </source>
</evidence>
<dbReference type="InterPro" id="IPR041700">
    <property type="entry name" value="OMP_b-brl_3"/>
</dbReference>
<organism evidence="2 3">
    <name type="scientific">Pedobacter yonginense</name>
    <dbReference type="NCBI Taxonomy" id="651869"/>
    <lineage>
        <taxon>Bacteria</taxon>
        <taxon>Pseudomonadati</taxon>
        <taxon>Bacteroidota</taxon>
        <taxon>Sphingobacteriia</taxon>
        <taxon>Sphingobacteriales</taxon>
        <taxon>Sphingobacteriaceae</taxon>
        <taxon>Pedobacter</taxon>
    </lineage>
</organism>
<gene>
    <name evidence="2" type="ORF">DHW03_11770</name>
</gene>
<keyword evidence="3" id="KW-1185">Reference proteome</keyword>
<accession>A0A317EKM9</accession>
<dbReference type="SUPFAM" id="SSF49464">
    <property type="entry name" value="Carboxypeptidase regulatory domain-like"/>
    <property type="match status" value="1"/>
</dbReference>